<evidence type="ECO:0000256" key="2">
    <source>
        <dbReference type="ARBA" id="ARBA00022679"/>
    </source>
</evidence>
<keyword evidence="3" id="KW-0949">S-adenosyl-L-methionine</keyword>
<dbReference type="Proteomes" id="UP000288805">
    <property type="component" value="Unassembled WGS sequence"/>
</dbReference>
<sequence length="371" mass="41368">MEKRQMVSSTEEEEDSHREYAMQLVSASVLPMVLKAALELGVLDIIGRAGPGALLSPSEIASHIPTHNPDAPFALDRILRLLASHSILTYSLDTHHDGKVHRLYGLAPVAKYFVPNQDGVSLAIYLRTIQDKVTVDIWHHLKDAVLEGGLPFKRSYGMDAIDYVGKDARFFEMLKASNRDYIPMFMNKILETYKGFEGLKSLVDVAGGNGSVLNFIVSRYPSIKGINFDLAPVIEKLPSYPGMDHISHLLLGHIVQDMFTSVPKGDAIFMKNILHSWSDEHCVKLLRNCYHALPDNGKVIVVDAVIPDAPEPSAQVKSTYQLDLFMMNLNPDGKERTEKEFAELAKEAGFFSTKVACCAYSFSLVEFHKKM</sequence>
<dbReference type="InterPro" id="IPR016461">
    <property type="entry name" value="COMT-like"/>
</dbReference>
<dbReference type="AlphaFoldDB" id="A0A438I4G1"/>
<dbReference type="GO" id="GO:0046983">
    <property type="term" value="F:protein dimerization activity"/>
    <property type="evidence" value="ECO:0007669"/>
    <property type="project" value="InterPro"/>
</dbReference>
<dbReference type="InterPro" id="IPR036390">
    <property type="entry name" value="WH_DNA-bd_sf"/>
</dbReference>
<dbReference type="InterPro" id="IPR001077">
    <property type="entry name" value="COMT_C"/>
</dbReference>
<reference evidence="7 8" key="1">
    <citation type="journal article" date="2018" name="PLoS Genet.">
        <title>Population sequencing reveals clonal diversity and ancestral inbreeding in the grapevine cultivar Chardonnay.</title>
        <authorList>
            <person name="Roach M.J."/>
            <person name="Johnson D.L."/>
            <person name="Bohlmann J."/>
            <person name="van Vuuren H.J."/>
            <person name="Jones S.J."/>
            <person name="Pretorius I.S."/>
            <person name="Schmidt S.A."/>
            <person name="Borneman A.R."/>
        </authorList>
    </citation>
    <scope>NUCLEOTIDE SEQUENCE [LARGE SCALE GENOMIC DNA]</scope>
    <source>
        <strain evidence="8">cv. Chardonnay</strain>
        <tissue evidence="7">Leaf</tissue>
    </source>
</reference>
<feature type="domain" description="O-methyltransferase C-terminal" evidence="5">
    <location>
        <begin position="138"/>
        <end position="350"/>
    </location>
</feature>
<evidence type="ECO:0000256" key="3">
    <source>
        <dbReference type="ARBA" id="ARBA00022691"/>
    </source>
</evidence>
<accession>A0A438I4G1</accession>
<feature type="active site" description="Proton acceptor" evidence="4">
    <location>
        <position position="275"/>
    </location>
</feature>
<dbReference type="Gene3D" id="3.40.50.150">
    <property type="entry name" value="Vaccinia Virus protein VP39"/>
    <property type="match status" value="1"/>
</dbReference>
<proteinExistence type="predicted"/>
<feature type="domain" description="O-methyltransferase dimerisation" evidence="6">
    <location>
        <begin position="22"/>
        <end position="115"/>
    </location>
</feature>
<comment type="caution">
    <text evidence="7">The sequence shown here is derived from an EMBL/GenBank/DDBJ whole genome shotgun (WGS) entry which is preliminary data.</text>
</comment>
<gene>
    <name evidence="7" type="primary">COMT1_9</name>
    <name evidence="7" type="ORF">CK203_024156</name>
</gene>
<dbReference type="PIRSF" id="PIRSF005739">
    <property type="entry name" value="O-mtase"/>
    <property type="match status" value="1"/>
</dbReference>
<dbReference type="PANTHER" id="PTHR11746">
    <property type="entry name" value="O-METHYLTRANSFERASE"/>
    <property type="match status" value="1"/>
</dbReference>
<dbReference type="GO" id="GO:0008171">
    <property type="term" value="F:O-methyltransferase activity"/>
    <property type="evidence" value="ECO:0007669"/>
    <property type="project" value="InterPro"/>
</dbReference>
<evidence type="ECO:0000259" key="5">
    <source>
        <dbReference type="Pfam" id="PF00891"/>
    </source>
</evidence>
<dbReference type="GO" id="GO:0032259">
    <property type="term" value="P:methylation"/>
    <property type="evidence" value="ECO:0007669"/>
    <property type="project" value="UniProtKB-KW"/>
</dbReference>
<evidence type="ECO:0000313" key="7">
    <source>
        <dbReference type="EMBL" id="RVW91596.1"/>
    </source>
</evidence>
<dbReference type="Pfam" id="PF08100">
    <property type="entry name" value="Dimerisation"/>
    <property type="match status" value="1"/>
</dbReference>
<evidence type="ECO:0000256" key="1">
    <source>
        <dbReference type="ARBA" id="ARBA00022603"/>
    </source>
</evidence>
<dbReference type="SUPFAM" id="SSF46785">
    <property type="entry name" value="Winged helix' DNA-binding domain"/>
    <property type="match status" value="1"/>
</dbReference>
<dbReference type="SUPFAM" id="SSF53335">
    <property type="entry name" value="S-adenosyl-L-methionine-dependent methyltransferases"/>
    <property type="match status" value="1"/>
</dbReference>
<name>A0A438I4G1_VITVI</name>
<keyword evidence="2 7" id="KW-0808">Transferase</keyword>
<dbReference type="InterPro" id="IPR012967">
    <property type="entry name" value="COMT_dimerisation"/>
</dbReference>
<keyword evidence="1 7" id="KW-0489">Methyltransferase</keyword>
<evidence type="ECO:0000259" key="6">
    <source>
        <dbReference type="Pfam" id="PF08100"/>
    </source>
</evidence>
<protein>
    <submittedName>
        <fullName evidence="7">Caffeic acid 3-O-methyltransferase</fullName>
    </submittedName>
</protein>
<organism evidence="7 8">
    <name type="scientific">Vitis vinifera</name>
    <name type="common">Grape</name>
    <dbReference type="NCBI Taxonomy" id="29760"/>
    <lineage>
        <taxon>Eukaryota</taxon>
        <taxon>Viridiplantae</taxon>
        <taxon>Streptophyta</taxon>
        <taxon>Embryophyta</taxon>
        <taxon>Tracheophyta</taxon>
        <taxon>Spermatophyta</taxon>
        <taxon>Magnoliopsida</taxon>
        <taxon>eudicotyledons</taxon>
        <taxon>Gunneridae</taxon>
        <taxon>Pentapetalae</taxon>
        <taxon>rosids</taxon>
        <taxon>Vitales</taxon>
        <taxon>Vitaceae</taxon>
        <taxon>Viteae</taxon>
        <taxon>Vitis</taxon>
    </lineage>
</organism>
<dbReference type="InterPro" id="IPR036388">
    <property type="entry name" value="WH-like_DNA-bd_sf"/>
</dbReference>
<dbReference type="FunFam" id="1.10.10.10:FF:000357">
    <property type="entry name" value="Caffeic acid 3-O-methyltransferase"/>
    <property type="match status" value="1"/>
</dbReference>
<dbReference type="PROSITE" id="PS51683">
    <property type="entry name" value="SAM_OMT_II"/>
    <property type="match status" value="1"/>
</dbReference>
<evidence type="ECO:0000256" key="4">
    <source>
        <dbReference type="PIRSR" id="PIRSR005739-1"/>
    </source>
</evidence>
<dbReference type="EMBL" id="QGNW01000143">
    <property type="protein sequence ID" value="RVW91596.1"/>
    <property type="molecule type" value="Genomic_DNA"/>
</dbReference>
<dbReference type="Gene3D" id="1.10.10.10">
    <property type="entry name" value="Winged helix-like DNA-binding domain superfamily/Winged helix DNA-binding domain"/>
    <property type="match status" value="1"/>
</dbReference>
<dbReference type="Pfam" id="PF00891">
    <property type="entry name" value="Methyltransf_2"/>
    <property type="match status" value="1"/>
</dbReference>
<evidence type="ECO:0000313" key="8">
    <source>
        <dbReference type="Proteomes" id="UP000288805"/>
    </source>
</evidence>
<dbReference type="InterPro" id="IPR029063">
    <property type="entry name" value="SAM-dependent_MTases_sf"/>
</dbReference>